<evidence type="ECO:0000256" key="1">
    <source>
        <dbReference type="ARBA" id="ARBA00022679"/>
    </source>
</evidence>
<evidence type="ECO:0000313" key="4">
    <source>
        <dbReference type="Proteomes" id="UP001596043"/>
    </source>
</evidence>
<dbReference type="RefSeq" id="WP_379982338.1">
    <property type="nucleotide sequence ID" value="NZ_JBHSFV010000017.1"/>
</dbReference>
<organism evidence="3 4">
    <name type="scientific">Dokdonia ponticola</name>
    <dbReference type="NCBI Taxonomy" id="2041041"/>
    <lineage>
        <taxon>Bacteria</taxon>
        <taxon>Pseudomonadati</taxon>
        <taxon>Bacteroidota</taxon>
        <taxon>Flavobacteriia</taxon>
        <taxon>Flavobacteriales</taxon>
        <taxon>Flavobacteriaceae</taxon>
        <taxon>Dokdonia</taxon>
    </lineage>
</organism>
<dbReference type="CDD" id="cd03801">
    <property type="entry name" value="GT4_PimA-like"/>
    <property type="match status" value="1"/>
</dbReference>
<dbReference type="InterPro" id="IPR001296">
    <property type="entry name" value="Glyco_trans_1"/>
</dbReference>
<keyword evidence="1 3" id="KW-0808">Transferase</keyword>
<evidence type="ECO:0000313" key="3">
    <source>
        <dbReference type="EMBL" id="MFC4636288.1"/>
    </source>
</evidence>
<keyword evidence="3" id="KW-0328">Glycosyltransferase</keyword>
<dbReference type="EC" id="2.4.-.-" evidence="3"/>
<name>A0ABV9I383_9FLAO</name>
<dbReference type="GO" id="GO:0016757">
    <property type="term" value="F:glycosyltransferase activity"/>
    <property type="evidence" value="ECO:0007669"/>
    <property type="project" value="UniProtKB-KW"/>
</dbReference>
<evidence type="ECO:0000259" key="2">
    <source>
        <dbReference type="Pfam" id="PF00534"/>
    </source>
</evidence>
<protein>
    <submittedName>
        <fullName evidence="3">Glycosyltransferase family 4 protein</fullName>
        <ecNumber evidence="3">2.4.-.-</ecNumber>
    </submittedName>
</protein>
<gene>
    <name evidence="3" type="ORF">ACFO3O_20445</name>
</gene>
<reference evidence="4" key="1">
    <citation type="journal article" date="2019" name="Int. J. Syst. Evol. Microbiol.">
        <title>The Global Catalogue of Microorganisms (GCM) 10K type strain sequencing project: providing services to taxonomists for standard genome sequencing and annotation.</title>
        <authorList>
            <consortium name="The Broad Institute Genomics Platform"/>
            <consortium name="The Broad Institute Genome Sequencing Center for Infectious Disease"/>
            <person name="Wu L."/>
            <person name="Ma J."/>
        </authorList>
    </citation>
    <scope>NUCLEOTIDE SEQUENCE [LARGE SCALE GENOMIC DNA]</scope>
    <source>
        <strain evidence="4">YJ-61-S</strain>
    </source>
</reference>
<proteinExistence type="predicted"/>
<comment type="caution">
    <text evidence="3">The sequence shown here is derived from an EMBL/GenBank/DDBJ whole genome shotgun (WGS) entry which is preliminary data.</text>
</comment>
<accession>A0ABV9I383</accession>
<dbReference type="PANTHER" id="PTHR46401">
    <property type="entry name" value="GLYCOSYLTRANSFERASE WBBK-RELATED"/>
    <property type="match status" value="1"/>
</dbReference>
<dbReference type="Proteomes" id="UP001596043">
    <property type="component" value="Unassembled WGS sequence"/>
</dbReference>
<feature type="domain" description="Glycosyl transferase family 1" evidence="2">
    <location>
        <begin position="196"/>
        <end position="335"/>
    </location>
</feature>
<dbReference type="Pfam" id="PF00534">
    <property type="entry name" value="Glycos_transf_1"/>
    <property type="match status" value="1"/>
</dbReference>
<keyword evidence="4" id="KW-1185">Reference proteome</keyword>
<dbReference type="PANTHER" id="PTHR46401:SF2">
    <property type="entry name" value="GLYCOSYLTRANSFERASE WBBK-RELATED"/>
    <property type="match status" value="1"/>
</dbReference>
<dbReference type="Gene3D" id="3.40.50.2000">
    <property type="entry name" value="Glycogen Phosphorylase B"/>
    <property type="match status" value="2"/>
</dbReference>
<dbReference type="SUPFAM" id="SSF53756">
    <property type="entry name" value="UDP-Glycosyltransferase/glycogen phosphorylase"/>
    <property type="match status" value="1"/>
</dbReference>
<dbReference type="EMBL" id="JBHSFV010000017">
    <property type="protein sequence ID" value="MFC4636288.1"/>
    <property type="molecule type" value="Genomic_DNA"/>
</dbReference>
<sequence>MAINTPKVIVISHLPLPYDGIGSWTTLYDYYLTTDTHQIDYIICPEPKKRYKDITYSCTRTSTVQKIKNKLGTSKSYERIFKALDEVLEKEDAVIIKIIDNAGVVLPLKAYLNDNYQTKHCYLQFYYHGFPPFFGNPKGRLFFAALDETILLTHASYKDHLAYYTDLPCAFSVLHNGIDGNLFFKLDHAPRAALRLSLGITPKEQVFLWLSQDRPKKGLDFILKIWNSFYKNNPQCKLWVIGADRAENLSGVTFYGKIPNQELSQYYQAADVYLYPTLCKEGFGLTLTEAMKSGCYCIASANGGIPEVVQHGKLAVLISNPNYRQEWEDAMNKTVELFAENKLQDVFKVPENLYNLSTWCAELNTIITKAKDTF</sequence>